<evidence type="ECO:0000256" key="1">
    <source>
        <dbReference type="SAM" id="Phobius"/>
    </source>
</evidence>
<keyword evidence="1" id="KW-0472">Membrane</keyword>
<reference evidence="2 3" key="1">
    <citation type="submission" date="2017-09" db="EMBL/GenBank/DDBJ databases">
        <authorList>
            <person name="Ehlers B."/>
            <person name="Leendertz F.H."/>
        </authorList>
    </citation>
    <scope>NUCLEOTIDE SEQUENCE [LARGE SCALE GENOMIC DNA]</scope>
    <source>
        <strain evidence="2 3">CGMCC 1.10978</strain>
    </source>
</reference>
<gene>
    <name evidence="2" type="ORF">SAMN06296416_108104</name>
</gene>
<keyword evidence="3" id="KW-1185">Reference proteome</keyword>
<name>A0A286DBE2_9GAMM</name>
<evidence type="ECO:0000313" key="2">
    <source>
        <dbReference type="EMBL" id="SOD55959.1"/>
    </source>
</evidence>
<dbReference type="RefSeq" id="WP_097122908.1">
    <property type="nucleotide sequence ID" value="NZ_OCND01000008.1"/>
</dbReference>
<dbReference type="EMBL" id="OCND01000008">
    <property type="protein sequence ID" value="SOD55959.1"/>
    <property type="molecule type" value="Genomic_DNA"/>
</dbReference>
<evidence type="ECO:0008006" key="4">
    <source>
        <dbReference type="Google" id="ProtNLM"/>
    </source>
</evidence>
<feature type="transmembrane region" description="Helical" evidence="1">
    <location>
        <begin position="70"/>
        <end position="89"/>
    </location>
</feature>
<dbReference type="AlphaFoldDB" id="A0A286DBE2"/>
<keyword evidence="1" id="KW-1133">Transmembrane helix</keyword>
<feature type="transmembrane region" description="Helical" evidence="1">
    <location>
        <begin position="37"/>
        <end position="58"/>
    </location>
</feature>
<sequence length="247" mass="27660">MGSAIRSRELTNEDWVGLDRPFFRPAIGAFPGALGRYLLFSLLALIVGGALAAALGAVGEKWLPGFTPDWWMRVLFWLPILLVPFYIATRAYLHAYRRKLAIWLDLRDRRVEVIEADDARTIVAVDGRQRTYFLIDIGGGRTLLIDAQCLPLDPDLLLAQLPPEGSEEDGREEEGWYPMRPDFPNSSFVLHRLPRTGHIVRFETRGHPLLPVKVLADGELPLPALADIAGKHDCGSQILQQDFDALV</sequence>
<dbReference type="Proteomes" id="UP000219374">
    <property type="component" value="Unassembled WGS sequence"/>
</dbReference>
<organism evidence="2 3">
    <name type="scientific">Pseudoxanthomonas wuyuanensis</name>
    <dbReference type="NCBI Taxonomy" id="1073196"/>
    <lineage>
        <taxon>Bacteria</taxon>
        <taxon>Pseudomonadati</taxon>
        <taxon>Pseudomonadota</taxon>
        <taxon>Gammaproteobacteria</taxon>
        <taxon>Lysobacterales</taxon>
        <taxon>Lysobacteraceae</taxon>
        <taxon>Pseudoxanthomonas</taxon>
    </lineage>
</organism>
<protein>
    <recommendedName>
        <fullName evidence="4">Transmembrane protein</fullName>
    </recommendedName>
</protein>
<keyword evidence="1" id="KW-0812">Transmembrane</keyword>
<accession>A0A286DBE2</accession>
<evidence type="ECO:0000313" key="3">
    <source>
        <dbReference type="Proteomes" id="UP000219374"/>
    </source>
</evidence>
<proteinExistence type="predicted"/>